<proteinExistence type="inferred from homology"/>
<dbReference type="EMBL" id="BKAU01000001">
    <property type="protein sequence ID" value="GEP94264.1"/>
    <property type="molecule type" value="Genomic_DNA"/>
</dbReference>
<dbReference type="RefSeq" id="WP_186830867.1">
    <property type="nucleotide sequence ID" value="NZ_BKAU01000001.1"/>
</dbReference>
<sequence>MFAQSKALTLSLNKAPLSELIAIIESRTGYVVNMVKEEVDLSTPVTVQVNQAGIREVLTVALKGTVYMFHIEDDVIILNRKPATHNTSGMLTGQVLDAKDNTPVIGATVKAGNHGATADVKGEYTLELPEGTHSVTVSSIGYTTKRIDEVVVKGGSPVVLNIALNIQKGTLKGVEVVASARRESISSLYLKQKNNAAISDGISAEQIRVTPDNNAAQVLKRVSGLTVQEEKYVTVRGLSERYNTVLLNGSMLPSTEPNRRNFAFDIIPSGLIDNIVIHKTATPDLSSEFAGGLVQVNTKDIPAESYYNITLGTGINTNSVGKDMYSAKRGKNDYLGYDDGTKTWWKKNNWDADKYFALQDPEKIGEMGRQIPNNWGIYKYKYSPVQNYQFNIGKKLPLKNGANIGVVLGGLYRHEEVKEDEERRIYATEAYDFRGSNYVFRSSLGGVFNVAYQAKKHKIAFKNLYNHLFVNETSDAFGPMPGFFDGTLRNYLSITTINEMWQHRLEGEHALSKRGIRLDWSADKISVTRDQPDTRNSMGLRSFGHDDLYIYHGLEDRTGNLSRGLSMFNSRLDETRYNWTASIVLPLTVGNQQQRIKAGYAGTYREADFSSFGLAAIKENEGMLDTDFDKNTFGLPDFRLLAPEFIRPGYIYYTKAFYDGNAYDGFQRMHAGYLMLDANLFSKLRFIGGVRAEDNTMFVNSLFYVEGERVDNYTYHKLDWLPSANLVYSIHPKMNLRVAVSQTMSRPDFRERSAFEYFEFKTRTEYKGALGLKDARITNVDLRYEFYPATGEVLSLSLFHKYFDSPVELIASQGSGSLLYFYFNLESSVSDGIEIDFRKSLNFINPASRLLSNIYVSGNASWMKANVKYNTDALLKASNGVTGGDETELPGDSRNRPVQGLSPSIYNAGIGYVGKPIGFQVSYNRYGKRIVAGGLYPWQDEYENPRDVIDLQLNASLLKDKLTLRFNVSDLLHQDFIIYNNYTKGEPPNRHSDNGNNDPKGTRYNPDKDFSRYKSQRGVNMSFSATYNF</sequence>
<dbReference type="Gene3D" id="2.40.170.20">
    <property type="entry name" value="TonB-dependent receptor, beta-barrel domain"/>
    <property type="match status" value="1"/>
</dbReference>
<dbReference type="InterPro" id="IPR008969">
    <property type="entry name" value="CarboxyPept-like_regulatory"/>
</dbReference>
<dbReference type="PANTHER" id="PTHR40980">
    <property type="entry name" value="PLUG DOMAIN-CONTAINING PROTEIN"/>
    <property type="match status" value="1"/>
</dbReference>
<keyword evidence="3" id="KW-0998">Cell outer membrane</keyword>
<gene>
    <name evidence="8" type="ORF">CCY01nite_05240</name>
</gene>
<keyword evidence="8" id="KW-0675">Receptor</keyword>
<keyword evidence="2 4" id="KW-0472">Membrane</keyword>
<comment type="caution">
    <text evidence="8">The sequence shown here is derived from an EMBL/GenBank/DDBJ whole genome shotgun (WGS) entry which is preliminary data.</text>
</comment>
<evidence type="ECO:0000259" key="6">
    <source>
        <dbReference type="Pfam" id="PF00593"/>
    </source>
</evidence>
<dbReference type="Pfam" id="PF13620">
    <property type="entry name" value="CarboxypepD_reg"/>
    <property type="match status" value="1"/>
</dbReference>
<dbReference type="InterPro" id="IPR000531">
    <property type="entry name" value="Beta-barrel_TonB"/>
</dbReference>
<comment type="subcellular location">
    <subcellularLocation>
        <location evidence="1 4">Cell outer membrane</location>
    </subcellularLocation>
</comment>
<dbReference type="AlphaFoldDB" id="A0A512RF44"/>
<dbReference type="PANTHER" id="PTHR40980:SF5">
    <property type="entry name" value="TONB-DEPENDENT RECEPTOR"/>
    <property type="match status" value="1"/>
</dbReference>
<evidence type="ECO:0000259" key="7">
    <source>
        <dbReference type="Pfam" id="PF07715"/>
    </source>
</evidence>
<name>A0A512RF44_9BACT</name>
<evidence type="ECO:0000256" key="5">
    <source>
        <dbReference type="SAM" id="MobiDB-lite"/>
    </source>
</evidence>
<dbReference type="Pfam" id="PF07715">
    <property type="entry name" value="Plug"/>
    <property type="match status" value="1"/>
</dbReference>
<reference evidence="8 9" key="1">
    <citation type="submission" date="2019-07" db="EMBL/GenBank/DDBJ databases">
        <title>Whole genome shotgun sequence of Chitinophaga cymbidii NBRC 109752.</title>
        <authorList>
            <person name="Hosoyama A."/>
            <person name="Uohara A."/>
            <person name="Ohji S."/>
            <person name="Ichikawa N."/>
        </authorList>
    </citation>
    <scope>NUCLEOTIDE SEQUENCE [LARGE SCALE GENOMIC DNA]</scope>
    <source>
        <strain evidence="8 9">NBRC 109752</strain>
    </source>
</reference>
<evidence type="ECO:0000313" key="8">
    <source>
        <dbReference type="EMBL" id="GEP94264.1"/>
    </source>
</evidence>
<evidence type="ECO:0000256" key="1">
    <source>
        <dbReference type="ARBA" id="ARBA00004442"/>
    </source>
</evidence>
<dbReference type="Proteomes" id="UP000321436">
    <property type="component" value="Unassembled WGS sequence"/>
</dbReference>
<dbReference type="InterPro" id="IPR012910">
    <property type="entry name" value="Plug_dom"/>
</dbReference>
<accession>A0A512RF44</accession>
<evidence type="ECO:0000256" key="3">
    <source>
        <dbReference type="ARBA" id="ARBA00023237"/>
    </source>
</evidence>
<evidence type="ECO:0000256" key="4">
    <source>
        <dbReference type="RuleBase" id="RU003357"/>
    </source>
</evidence>
<dbReference type="SUPFAM" id="SSF56935">
    <property type="entry name" value="Porins"/>
    <property type="match status" value="1"/>
</dbReference>
<dbReference type="GO" id="GO:0009279">
    <property type="term" value="C:cell outer membrane"/>
    <property type="evidence" value="ECO:0007669"/>
    <property type="project" value="UniProtKB-SubCell"/>
</dbReference>
<feature type="domain" description="TonB-dependent receptor-like beta-barrel" evidence="6">
    <location>
        <begin position="531"/>
        <end position="969"/>
    </location>
</feature>
<keyword evidence="9" id="KW-1185">Reference proteome</keyword>
<keyword evidence="4" id="KW-0798">TonB box</keyword>
<dbReference type="InterPro" id="IPR036942">
    <property type="entry name" value="Beta-barrel_TonB_sf"/>
</dbReference>
<evidence type="ECO:0000256" key="2">
    <source>
        <dbReference type="ARBA" id="ARBA00023136"/>
    </source>
</evidence>
<evidence type="ECO:0000313" key="9">
    <source>
        <dbReference type="Proteomes" id="UP000321436"/>
    </source>
</evidence>
<dbReference type="Pfam" id="PF00593">
    <property type="entry name" value="TonB_dep_Rec_b-barrel"/>
    <property type="match status" value="1"/>
</dbReference>
<dbReference type="InterPro" id="IPR037066">
    <property type="entry name" value="Plug_dom_sf"/>
</dbReference>
<comment type="similarity">
    <text evidence="4">Belongs to the TonB-dependent receptor family.</text>
</comment>
<dbReference type="Gene3D" id="2.170.130.10">
    <property type="entry name" value="TonB-dependent receptor, plug domain"/>
    <property type="match status" value="1"/>
</dbReference>
<feature type="domain" description="TonB-dependent receptor plug" evidence="7">
    <location>
        <begin position="195"/>
        <end position="292"/>
    </location>
</feature>
<dbReference type="Gene3D" id="2.60.40.1120">
    <property type="entry name" value="Carboxypeptidase-like, regulatory domain"/>
    <property type="match status" value="1"/>
</dbReference>
<protein>
    <submittedName>
        <fullName evidence="8">TonB-dependent receptor</fullName>
    </submittedName>
</protein>
<organism evidence="8 9">
    <name type="scientific">Chitinophaga cymbidii</name>
    <dbReference type="NCBI Taxonomy" id="1096750"/>
    <lineage>
        <taxon>Bacteria</taxon>
        <taxon>Pseudomonadati</taxon>
        <taxon>Bacteroidota</taxon>
        <taxon>Chitinophagia</taxon>
        <taxon>Chitinophagales</taxon>
        <taxon>Chitinophagaceae</taxon>
        <taxon>Chitinophaga</taxon>
    </lineage>
</organism>
<feature type="region of interest" description="Disordered" evidence="5">
    <location>
        <begin position="982"/>
        <end position="1012"/>
    </location>
</feature>
<dbReference type="SUPFAM" id="SSF49464">
    <property type="entry name" value="Carboxypeptidase regulatory domain-like"/>
    <property type="match status" value="1"/>
</dbReference>